<dbReference type="OrthoDB" id="9803824at2"/>
<dbReference type="InterPro" id="IPR000160">
    <property type="entry name" value="GGDEF_dom"/>
</dbReference>
<evidence type="ECO:0000256" key="1">
    <source>
        <dbReference type="ARBA" id="ARBA00001946"/>
    </source>
</evidence>
<comment type="caution">
    <text evidence="5">The sequence shown here is derived from an EMBL/GenBank/DDBJ whole genome shotgun (WGS) entry which is preliminary data.</text>
</comment>
<reference evidence="5 6" key="1">
    <citation type="journal article" date="2012" name="Int. J. Syst. Evol. Microbiol.">
        <title>Vibrio caribbeanicus sp. nov., isolated from the marine sponge Scleritoderma cyanea.</title>
        <authorList>
            <person name="Hoffmann M."/>
            <person name="Monday S.R."/>
            <person name="Allard M.W."/>
            <person name="Strain E.A."/>
            <person name="Whittaker P."/>
            <person name="Naum M."/>
            <person name="McCarthy P.J."/>
            <person name="Lopez J.V."/>
            <person name="Fischer M."/>
            <person name="Brown E.W."/>
        </authorList>
    </citation>
    <scope>NUCLEOTIDE SEQUENCE [LARGE SCALE GENOMIC DNA]</scope>
    <source>
        <strain evidence="5 6">LMG 20546</strain>
    </source>
</reference>
<evidence type="ECO:0000256" key="2">
    <source>
        <dbReference type="ARBA" id="ARBA00012528"/>
    </source>
</evidence>
<dbReference type="EC" id="2.7.7.65" evidence="2"/>
<evidence type="ECO:0000256" key="3">
    <source>
        <dbReference type="ARBA" id="ARBA00034247"/>
    </source>
</evidence>
<dbReference type="NCBIfam" id="TIGR00254">
    <property type="entry name" value="GGDEF"/>
    <property type="match status" value="1"/>
</dbReference>
<dbReference type="Gene3D" id="3.30.70.270">
    <property type="match status" value="1"/>
</dbReference>
<dbReference type="FunFam" id="3.30.70.270:FF:000001">
    <property type="entry name" value="Diguanylate cyclase domain protein"/>
    <property type="match status" value="1"/>
</dbReference>
<evidence type="ECO:0000259" key="4">
    <source>
        <dbReference type="PROSITE" id="PS50887"/>
    </source>
</evidence>
<organism evidence="5 6">
    <name type="scientific">Vibrio brasiliensis LMG 20546</name>
    <dbReference type="NCBI Taxonomy" id="945543"/>
    <lineage>
        <taxon>Bacteria</taxon>
        <taxon>Pseudomonadati</taxon>
        <taxon>Pseudomonadota</taxon>
        <taxon>Gammaproteobacteria</taxon>
        <taxon>Vibrionales</taxon>
        <taxon>Vibrionaceae</taxon>
        <taxon>Vibrio</taxon>
        <taxon>Vibrio oreintalis group</taxon>
    </lineage>
</organism>
<protein>
    <recommendedName>
        <fullName evidence="2">diguanylate cyclase</fullName>
        <ecNumber evidence="2">2.7.7.65</ecNumber>
    </recommendedName>
</protein>
<dbReference type="GO" id="GO:0005886">
    <property type="term" value="C:plasma membrane"/>
    <property type="evidence" value="ECO:0007669"/>
    <property type="project" value="TreeGrafter"/>
</dbReference>
<dbReference type="EMBL" id="AEVS01000045">
    <property type="protein sequence ID" value="EGA66319.1"/>
    <property type="molecule type" value="Genomic_DNA"/>
</dbReference>
<dbReference type="InterPro" id="IPR029787">
    <property type="entry name" value="Nucleotide_cyclase"/>
</dbReference>
<dbReference type="Proteomes" id="UP000004371">
    <property type="component" value="Unassembled WGS sequence"/>
</dbReference>
<evidence type="ECO:0000313" key="6">
    <source>
        <dbReference type="Proteomes" id="UP000004371"/>
    </source>
</evidence>
<feature type="domain" description="GGDEF" evidence="4">
    <location>
        <begin position="174"/>
        <end position="303"/>
    </location>
</feature>
<keyword evidence="6" id="KW-1185">Reference proteome</keyword>
<evidence type="ECO:0000313" key="5">
    <source>
        <dbReference type="EMBL" id="EGA66319.1"/>
    </source>
</evidence>
<dbReference type="CDD" id="cd01949">
    <property type="entry name" value="GGDEF"/>
    <property type="match status" value="1"/>
</dbReference>
<gene>
    <name evidence="5" type="ORF">VIBR0546_15296</name>
</gene>
<dbReference type="AlphaFoldDB" id="E8LS72"/>
<dbReference type="InterPro" id="IPR043128">
    <property type="entry name" value="Rev_trsase/Diguanyl_cyclase"/>
</dbReference>
<accession>E8LS72</accession>
<sequence length="319" mass="36823">MEDKIIRSIVEITGQRNSVSLGHCLVATLVEMMPIKSVELTHYISTTSMVVAKVSKDAQNDEYEWVYDLPVKEFESHDHQTATVTSQQVGPREYICTYPIPICDDSSAELVVTLSRRPDKYDLLIHGLAKIYRNYLIILHESERDKLTGLLNRKTLEERLSYCFEVVHRPQDEINAWVAIIDLDHFKAINDTYGHMIGDEVLLLFAQQMQNFFTDQEQLFRFGGEEFVVLLPQQDKQACYNRLDSFRRHIESFRFPQVANLTFSCGVCGITRNEYLPTILDHADSALYNAKENGRNQICCYEGDYANRNSNPDDDVELF</sequence>
<dbReference type="GO" id="GO:0052621">
    <property type="term" value="F:diguanylate cyclase activity"/>
    <property type="evidence" value="ECO:0007669"/>
    <property type="project" value="UniProtKB-EC"/>
</dbReference>
<proteinExistence type="predicted"/>
<dbReference type="Pfam" id="PF00990">
    <property type="entry name" value="GGDEF"/>
    <property type="match status" value="1"/>
</dbReference>
<dbReference type="InterPro" id="IPR050469">
    <property type="entry name" value="Diguanylate_Cyclase"/>
</dbReference>
<dbReference type="RefSeq" id="WP_006878668.1">
    <property type="nucleotide sequence ID" value="NZ_AEVS01000045.1"/>
</dbReference>
<dbReference type="SMART" id="SM00267">
    <property type="entry name" value="GGDEF"/>
    <property type="match status" value="1"/>
</dbReference>
<dbReference type="STRING" id="945543.VIBR0546_15296"/>
<dbReference type="SUPFAM" id="SSF55073">
    <property type="entry name" value="Nucleotide cyclase"/>
    <property type="match status" value="1"/>
</dbReference>
<dbReference type="eggNOG" id="COG2199">
    <property type="taxonomic scope" value="Bacteria"/>
</dbReference>
<dbReference type="GO" id="GO:1902201">
    <property type="term" value="P:negative regulation of bacterial-type flagellum-dependent cell motility"/>
    <property type="evidence" value="ECO:0007669"/>
    <property type="project" value="TreeGrafter"/>
</dbReference>
<comment type="catalytic activity">
    <reaction evidence="3">
        <text>2 GTP = 3',3'-c-di-GMP + 2 diphosphate</text>
        <dbReference type="Rhea" id="RHEA:24898"/>
        <dbReference type="ChEBI" id="CHEBI:33019"/>
        <dbReference type="ChEBI" id="CHEBI:37565"/>
        <dbReference type="ChEBI" id="CHEBI:58805"/>
        <dbReference type="EC" id="2.7.7.65"/>
    </reaction>
</comment>
<comment type="cofactor">
    <cofactor evidence="1">
        <name>Mg(2+)</name>
        <dbReference type="ChEBI" id="CHEBI:18420"/>
    </cofactor>
</comment>
<dbReference type="PROSITE" id="PS50887">
    <property type="entry name" value="GGDEF"/>
    <property type="match status" value="1"/>
</dbReference>
<name>E8LS72_9VIBR</name>
<dbReference type="PANTHER" id="PTHR45138">
    <property type="entry name" value="REGULATORY COMPONENTS OF SENSORY TRANSDUCTION SYSTEM"/>
    <property type="match status" value="1"/>
</dbReference>
<dbReference type="GO" id="GO:0043709">
    <property type="term" value="P:cell adhesion involved in single-species biofilm formation"/>
    <property type="evidence" value="ECO:0007669"/>
    <property type="project" value="TreeGrafter"/>
</dbReference>
<dbReference type="PANTHER" id="PTHR45138:SF9">
    <property type="entry name" value="DIGUANYLATE CYCLASE DGCM-RELATED"/>
    <property type="match status" value="1"/>
</dbReference>